<dbReference type="InterPro" id="IPR043502">
    <property type="entry name" value="DNA/RNA_pol_sf"/>
</dbReference>
<keyword evidence="5" id="KW-0235">DNA replication</keyword>
<evidence type="ECO:0000259" key="13">
    <source>
        <dbReference type="Pfam" id="PF03104"/>
    </source>
</evidence>
<evidence type="ECO:0000256" key="5">
    <source>
        <dbReference type="ARBA" id="ARBA00022705"/>
    </source>
</evidence>
<keyword evidence="10" id="KW-0238">DNA-binding</keyword>
<keyword evidence="3" id="KW-0808">Transferase</keyword>
<evidence type="ECO:0000256" key="4">
    <source>
        <dbReference type="ARBA" id="ARBA00022695"/>
    </source>
</evidence>
<dbReference type="GO" id="GO:0003887">
    <property type="term" value="F:DNA-directed DNA polymerase activity"/>
    <property type="evidence" value="ECO:0007669"/>
    <property type="project" value="UniProtKB-KW"/>
</dbReference>
<evidence type="ECO:0000256" key="1">
    <source>
        <dbReference type="ARBA" id="ARBA00005755"/>
    </source>
</evidence>
<organism evidence="14 15">
    <name type="scientific">Halorubrum tailed virus 27</name>
    <dbReference type="NCBI Taxonomy" id="2878008"/>
    <lineage>
        <taxon>Viruses</taxon>
        <taxon>Duplodnaviria</taxon>
        <taxon>Heunggongvirae</taxon>
        <taxon>Uroviricota</taxon>
        <taxon>Caudoviricetes</taxon>
        <taxon>Thumleimavirales</taxon>
        <taxon>Hafunaviridae</taxon>
        <taxon>Minorvirus</taxon>
        <taxon>Minorvirus thailandense</taxon>
        <taxon>Minorvirus HRTV27</taxon>
    </lineage>
</organism>
<dbReference type="Pfam" id="PF03104">
    <property type="entry name" value="DNA_pol_B_exo1"/>
    <property type="match status" value="1"/>
</dbReference>
<keyword evidence="9" id="KW-1194">Viral DNA replication</keyword>
<sequence>MTDYYITTIEEQRTESGTEAAVCVRDAEGRADVLTLTGLNPAFYALTSEVREAEDDLLMNGRVRGVYHGFESLFGDDVSRIDVRTRDDVYELREMFSETFEADLWYSDRVRVEGEFYTGISAARKRLPFHEAEPADVTVPLRVCTFDIETDDRGEFPEPGEKPVLSIVAHDSYDDEYVGFVQTGGRSAAEMLPGGKPEEFDVVHTYPDEESMLAGWADYLSETDPDVLTAWNVDFDAPYLVARFSELGMNPARMARLDYAGLTKRGDARISGRVVYDMLDAYKSSQRTELDSYRLDAVAEEELGENKLDHTGESIYEMWTDDPDKLLRYNLIDVRLVVEIDEATGTMGFRRELAHEVGVGLDGTTANNQFIGMLVRRKLHEWGKVAPTASGGNAWDSYDGAFVLDAYYGVAKNVLGMDLASLYPYTMAMLNASPECRVDESFDGPVSVAPNGARFRLDREGLFTSLVNDAIGLKSDYKVEKLAAAAGSAEEKLASVRYAVSKTITNSIYGTLGWARFFLYDEPTAEAVTTMGQAVIKETQRFLNEARDSEVIYGDTDSNYVRLPESWDKDRCVGYAMELAEQLNDDVYPPLAAEWGMGDRECLWDIEVESYAPVFFQAGKKKRYAQRVTWKDGKDTDEVKIKGFDTNRSDTAPLTNDLQLDVLTAILDGADEGKLSSLVFGYSKKLADPATDPEYLSVPQGIGQELDEYDSPGAHVRGAMYANAIMGTNFGKDDKPRRLYIEPRYFPQVGEEIDVICFEESEELPPEVRPNVPVLNEKLIAKTAGPILEAVGIDTSAAIRGQQQRGLADYV</sequence>
<comment type="similarity">
    <text evidence="1">Belongs to the DNA polymerase type-B family.</text>
</comment>
<keyword evidence="15" id="KW-1185">Reference proteome</keyword>
<dbReference type="Gene3D" id="3.30.420.10">
    <property type="entry name" value="Ribonuclease H-like superfamily/Ribonuclease H"/>
    <property type="match status" value="1"/>
</dbReference>
<dbReference type="InterPro" id="IPR006172">
    <property type="entry name" value="DNA-dir_DNA_pol_B"/>
</dbReference>
<evidence type="ECO:0000256" key="2">
    <source>
        <dbReference type="ARBA" id="ARBA00012417"/>
    </source>
</evidence>
<evidence type="ECO:0000256" key="7">
    <source>
        <dbReference type="ARBA" id="ARBA00022801"/>
    </source>
</evidence>
<dbReference type="GO" id="GO:0006261">
    <property type="term" value="P:DNA-templated DNA replication"/>
    <property type="evidence" value="ECO:0007669"/>
    <property type="project" value="TreeGrafter"/>
</dbReference>
<evidence type="ECO:0000256" key="11">
    <source>
        <dbReference type="ARBA" id="ARBA00049244"/>
    </source>
</evidence>
<dbReference type="EMBL" id="MZ334522">
    <property type="protein sequence ID" value="UBF22739.1"/>
    <property type="molecule type" value="Genomic_DNA"/>
</dbReference>
<evidence type="ECO:0000256" key="8">
    <source>
        <dbReference type="ARBA" id="ARBA00022932"/>
    </source>
</evidence>
<dbReference type="PANTHER" id="PTHR10322:SF23">
    <property type="entry name" value="DNA POLYMERASE DELTA CATALYTIC SUBUNIT"/>
    <property type="match status" value="1"/>
</dbReference>
<keyword evidence="8" id="KW-0239">DNA-directed DNA polymerase</keyword>
<dbReference type="GO" id="GO:0000166">
    <property type="term" value="F:nucleotide binding"/>
    <property type="evidence" value="ECO:0007669"/>
    <property type="project" value="InterPro"/>
</dbReference>
<evidence type="ECO:0000313" key="15">
    <source>
        <dbReference type="Proteomes" id="UP000827260"/>
    </source>
</evidence>
<dbReference type="InterPro" id="IPR023211">
    <property type="entry name" value="DNA_pol_palm_dom_sf"/>
</dbReference>
<dbReference type="InterPro" id="IPR006133">
    <property type="entry name" value="DNA-dir_DNA_pol_B_exonuc"/>
</dbReference>
<gene>
    <name evidence="14" type="ORF">HRTV-27_gp46</name>
</gene>
<dbReference type="Gene3D" id="3.90.1600.10">
    <property type="entry name" value="Palm domain of DNA polymerase"/>
    <property type="match status" value="1"/>
</dbReference>
<keyword evidence="4" id="KW-0548">Nucleotidyltransferase</keyword>
<protein>
    <recommendedName>
        <fullName evidence="2">DNA-directed DNA polymerase</fullName>
        <ecNumber evidence="2">2.7.7.7</ecNumber>
    </recommendedName>
</protein>
<feature type="domain" description="DNA-directed DNA polymerase family B multifunctional" evidence="12">
    <location>
        <begin position="377"/>
        <end position="671"/>
    </location>
</feature>
<evidence type="ECO:0000256" key="3">
    <source>
        <dbReference type="ARBA" id="ARBA00022679"/>
    </source>
</evidence>
<dbReference type="InterPro" id="IPR006134">
    <property type="entry name" value="DNA-dir_DNA_pol_B_multi_dom"/>
</dbReference>
<evidence type="ECO:0000256" key="9">
    <source>
        <dbReference type="ARBA" id="ARBA00023109"/>
    </source>
</evidence>
<dbReference type="EC" id="2.7.7.7" evidence="2"/>
<dbReference type="InterPro" id="IPR042087">
    <property type="entry name" value="DNA_pol_B_thumb"/>
</dbReference>
<dbReference type="PANTHER" id="PTHR10322">
    <property type="entry name" value="DNA POLYMERASE CATALYTIC SUBUNIT"/>
    <property type="match status" value="1"/>
</dbReference>
<dbReference type="Proteomes" id="UP000827260">
    <property type="component" value="Segment"/>
</dbReference>
<accession>A0AAE8XZ37</accession>
<dbReference type="PRINTS" id="PR00106">
    <property type="entry name" value="DNAPOLB"/>
</dbReference>
<proteinExistence type="inferred from homology"/>
<dbReference type="GO" id="GO:0039693">
    <property type="term" value="P:viral DNA genome replication"/>
    <property type="evidence" value="ECO:0007669"/>
    <property type="project" value="UniProtKB-KW"/>
</dbReference>
<dbReference type="Pfam" id="PF00136">
    <property type="entry name" value="DNA_pol_B"/>
    <property type="match status" value="1"/>
</dbReference>
<name>A0AAE8XZ37_9CAUD</name>
<dbReference type="GO" id="GO:0003677">
    <property type="term" value="F:DNA binding"/>
    <property type="evidence" value="ECO:0007669"/>
    <property type="project" value="UniProtKB-KW"/>
</dbReference>
<dbReference type="SUPFAM" id="SSF56672">
    <property type="entry name" value="DNA/RNA polymerases"/>
    <property type="match status" value="1"/>
</dbReference>
<evidence type="ECO:0000313" key="14">
    <source>
        <dbReference type="EMBL" id="UBF22739.1"/>
    </source>
</evidence>
<dbReference type="InterPro" id="IPR050240">
    <property type="entry name" value="DNA_pol_type-B"/>
</dbReference>
<evidence type="ECO:0000259" key="12">
    <source>
        <dbReference type="Pfam" id="PF00136"/>
    </source>
</evidence>
<dbReference type="Gene3D" id="1.10.132.60">
    <property type="entry name" value="DNA polymerase family B, C-terminal domain"/>
    <property type="match status" value="1"/>
</dbReference>
<dbReference type="InterPro" id="IPR012337">
    <property type="entry name" value="RNaseH-like_sf"/>
</dbReference>
<keyword evidence="6" id="KW-0540">Nuclease</keyword>
<feature type="domain" description="DNA-directed DNA polymerase family B exonuclease" evidence="13">
    <location>
        <begin position="132"/>
        <end position="298"/>
    </location>
</feature>
<dbReference type="SMART" id="SM00486">
    <property type="entry name" value="POLBc"/>
    <property type="match status" value="1"/>
</dbReference>
<evidence type="ECO:0000256" key="10">
    <source>
        <dbReference type="ARBA" id="ARBA00023125"/>
    </source>
</evidence>
<dbReference type="SUPFAM" id="SSF53098">
    <property type="entry name" value="Ribonuclease H-like"/>
    <property type="match status" value="1"/>
</dbReference>
<dbReference type="GO" id="GO:0004518">
    <property type="term" value="F:nuclease activity"/>
    <property type="evidence" value="ECO:0007669"/>
    <property type="project" value="UniProtKB-KW"/>
</dbReference>
<dbReference type="InterPro" id="IPR036397">
    <property type="entry name" value="RNaseH_sf"/>
</dbReference>
<reference evidence="14" key="1">
    <citation type="submission" date="2021-05" db="EMBL/GenBank/DDBJ databases">
        <title>Diversity, taxonomy and evolution of archaeal viruses of the class Caudoviricetes.</title>
        <authorList>
            <person name="Liu Y."/>
            <person name="Demina T.A."/>
            <person name="Roux S."/>
            <person name="Aiewsakun P."/>
            <person name="Kazlauskas D."/>
            <person name="Simmonds P."/>
            <person name="Prangishvili D."/>
            <person name="Oksanen H.M."/>
            <person name="Krupovic M."/>
        </authorList>
    </citation>
    <scope>NUCLEOTIDE SEQUENCE</scope>
    <source>
        <strain evidence="14">HRTV-27/27</strain>
    </source>
</reference>
<dbReference type="GO" id="GO:0016787">
    <property type="term" value="F:hydrolase activity"/>
    <property type="evidence" value="ECO:0007669"/>
    <property type="project" value="UniProtKB-KW"/>
</dbReference>
<evidence type="ECO:0000256" key="6">
    <source>
        <dbReference type="ARBA" id="ARBA00022722"/>
    </source>
</evidence>
<keyword evidence="7" id="KW-0378">Hydrolase</keyword>
<comment type="catalytic activity">
    <reaction evidence="11">
        <text>DNA(n) + a 2'-deoxyribonucleoside 5'-triphosphate = DNA(n+1) + diphosphate</text>
        <dbReference type="Rhea" id="RHEA:22508"/>
        <dbReference type="Rhea" id="RHEA-COMP:17339"/>
        <dbReference type="Rhea" id="RHEA-COMP:17340"/>
        <dbReference type="ChEBI" id="CHEBI:33019"/>
        <dbReference type="ChEBI" id="CHEBI:61560"/>
        <dbReference type="ChEBI" id="CHEBI:173112"/>
        <dbReference type="EC" id="2.7.7.7"/>
    </reaction>
</comment>